<dbReference type="Gene3D" id="3.40.50.11900">
    <property type="match status" value="1"/>
</dbReference>
<evidence type="ECO:0000313" key="2">
    <source>
        <dbReference type="EMBL" id="SLM18074.1"/>
    </source>
</evidence>
<reference evidence="2" key="1">
    <citation type="submission" date="2017-02" db="EMBL/GenBank/DDBJ databases">
        <authorList>
            <person name="Regsiter A."/>
            <person name="William W."/>
        </authorList>
    </citation>
    <scope>NUCLEOTIDE SEQUENCE</scope>
    <source>
        <strain evidence="2">BdmA 4</strain>
    </source>
</reference>
<protein>
    <recommendedName>
        <fullName evidence="3">2-hydroxyacyl-CoA dehydratase</fullName>
    </recommendedName>
</protein>
<accession>A0A3P3XP97</accession>
<evidence type="ECO:0008006" key="3">
    <source>
        <dbReference type="Google" id="ProtNLM"/>
    </source>
</evidence>
<proteinExistence type="inferred from homology"/>
<dbReference type="Gene3D" id="3.40.50.11890">
    <property type="match status" value="1"/>
</dbReference>
<dbReference type="AlphaFoldDB" id="A0A3P3XP97"/>
<evidence type="ECO:0000256" key="1">
    <source>
        <dbReference type="ARBA" id="ARBA00005806"/>
    </source>
</evidence>
<organism evidence="2">
    <name type="scientific">uncultured spirochete</name>
    <dbReference type="NCBI Taxonomy" id="156406"/>
    <lineage>
        <taxon>Bacteria</taxon>
        <taxon>Pseudomonadati</taxon>
        <taxon>Spirochaetota</taxon>
        <taxon>Spirochaetia</taxon>
        <taxon>Spirochaetales</taxon>
        <taxon>environmental samples</taxon>
    </lineage>
</organism>
<dbReference type="Pfam" id="PF06050">
    <property type="entry name" value="HGD-D"/>
    <property type="match status" value="1"/>
</dbReference>
<comment type="similarity">
    <text evidence="1">Belongs to the FldB/FldC dehydratase alpha/beta subunit family.</text>
</comment>
<sequence>MNRIIKKFGDVVSKEVYANPGRARRLLTTAYSLNGWKDARFGGSGLAGAYAQMNAVVSRYICHAFQHPHNAAMVNVFFPCEILHAMDFTPMFPEALSVYIANTACEQVFADAAENADVPESFCSYHKIMIGLAETGVLPKPLLIANTTLACDANQLSFRRLAQDLQIPHVVVDVPNNIGDDAVNYVAEQLRSVTAALEDVCHRKMDEDRLRAAIRISDRSIKTYREYLELRANCSMPVTMSGELFSLVAVHVFLGTPQGEQFINAIREAAEEAPKNRSKKRILWLHTLPNWQDSMKAIFDKSERCEIVGCDMTYDVLCDMNPDKPYESMAQRVVYNINNGGAQRRIEAAIEYAKKLHADGVLVFCHWGCKQTQGMSQMAKKALEAEGFPVLVLDGDGCDSRNVSDGQMVTRVNAFLEQLEGMR</sequence>
<gene>
    <name evidence="2" type="ORF">SPIRO4BDMA_40646</name>
</gene>
<dbReference type="PANTHER" id="PTHR30548:SF2">
    <property type="entry name" value="2-HYDROXYACYL-COA DEHYDRATASE,D-COMPONENT"/>
    <property type="match status" value="1"/>
</dbReference>
<dbReference type="PANTHER" id="PTHR30548">
    <property type="entry name" value="2-HYDROXYGLUTARYL-COA DEHYDRATASE, D-COMPONENT-RELATED"/>
    <property type="match status" value="1"/>
</dbReference>
<name>A0A3P3XP97_9SPIR</name>
<dbReference type="EMBL" id="FWDO01000004">
    <property type="protein sequence ID" value="SLM18074.1"/>
    <property type="molecule type" value="Genomic_DNA"/>
</dbReference>
<dbReference type="InterPro" id="IPR010327">
    <property type="entry name" value="FldB/FldC_alpha/beta"/>
</dbReference>